<sequence>MLFAQIAGIVMLVWFYQTAKKLGENPMNWAITGLVGYWLTWWIVKLSIKSLNLDALAGNSGILKFVIILTPALLAILATLFIRKKYLIDAAESKQDNQ</sequence>
<reference evidence="3" key="1">
    <citation type="journal article" date="2019" name="J. Bacteriol.">
        <title>A Mutagenic Screen Identifies a TonB-Dependent Receptor Required for the Lanthanide Metal Switch in the Type I Methanotroph 'Methylotuvimicrobium buryatense' 5GB1C.</title>
        <authorList>
            <person name="Groom J.D."/>
            <person name="Ford S.M."/>
            <person name="Pesesky M.W."/>
            <person name="Lidstrom M.E."/>
        </authorList>
    </citation>
    <scope>NUCLEOTIDE SEQUENCE [LARGE SCALE GENOMIC DNA]</scope>
    <source>
        <strain evidence="3">5GB1C</strain>
    </source>
</reference>
<keyword evidence="1" id="KW-0472">Membrane</keyword>
<keyword evidence="3" id="KW-1185">Reference proteome</keyword>
<feature type="transmembrane region" description="Helical" evidence="1">
    <location>
        <begin position="29"/>
        <end position="48"/>
    </location>
</feature>
<keyword evidence="1" id="KW-0812">Transmembrane</keyword>
<dbReference type="Proteomes" id="UP000305881">
    <property type="component" value="Chromosome"/>
</dbReference>
<protein>
    <submittedName>
        <fullName evidence="2">Uncharacterized protein</fullName>
    </submittedName>
</protein>
<accession>A0A4P9USP2</accession>
<dbReference type="EMBL" id="CP035467">
    <property type="protein sequence ID" value="QCW84558.1"/>
    <property type="molecule type" value="Genomic_DNA"/>
</dbReference>
<evidence type="ECO:0000256" key="1">
    <source>
        <dbReference type="SAM" id="Phobius"/>
    </source>
</evidence>
<evidence type="ECO:0000313" key="2">
    <source>
        <dbReference type="EMBL" id="QCW84558.1"/>
    </source>
</evidence>
<dbReference type="AlphaFoldDB" id="A0A4P9USP2"/>
<organism evidence="2 3">
    <name type="scientific">Methylotuvimicrobium buryatense</name>
    <name type="common">Methylomicrobium buryatense</name>
    <dbReference type="NCBI Taxonomy" id="95641"/>
    <lineage>
        <taxon>Bacteria</taxon>
        <taxon>Pseudomonadati</taxon>
        <taxon>Pseudomonadota</taxon>
        <taxon>Gammaproteobacteria</taxon>
        <taxon>Methylococcales</taxon>
        <taxon>Methylococcaceae</taxon>
        <taxon>Methylotuvimicrobium</taxon>
    </lineage>
</organism>
<evidence type="ECO:0000313" key="3">
    <source>
        <dbReference type="Proteomes" id="UP000305881"/>
    </source>
</evidence>
<feature type="transmembrane region" description="Helical" evidence="1">
    <location>
        <begin position="60"/>
        <end position="82"/>
    </location>
</feature>
<keyword evidence="1" id="KW-1133">Transmembrane helix</keyword>
<gene>
    <name evidence="2" type="ORF">EQU24_21690</name>
</gene>
<name>A0A4P9USP2_METBY</name>
<dbReference type="OrthoDB" id="5571172at2"/>
<proteinExistence type="predicted"/>
<dbReference type="RefSeq" id="WP_017841559.1">
    <property type="nucleotide sequence ID" value="NZ_CP035467.1"/>
</dbReference>
<dbReference type="KEGG" id="mbur:EQU24_21690"/>